<sequence length="100" mass="12002">MKKFFSDIMIGLFGNPTKKEPEFKCFDEFISNFRNFDPSLITEQKPKIVWLKTKEGYWVEVEMVPTFLKYNGEIYPGKTNFNYTGRIRDYDPTKEVDFEF</sequence>
<evidence type="ECO:0000313" key="1">
    <source>
        <dbReference type="EMBL" id="AHY24986.1"/>
    </source>
</evidence>
<dbReference type="KEGG" id="vg:26637917"/>
<organism evidence="1 2">
    <name type="scientific">Pectobacterium bacteriophage PM2</name>
    <dbReference type="NCBI Taxonomy" id="1429794"/>
    <lineage>
        <taxon>Viruses</taxon>
        <taxon>Duplodnaviria</taxon>
        <taxon>Heunggongvirae</taxon>
        <taxon>Uroviricota</taxon>
        <taxon>Caudoviricetes</taxon>
        <taxon>Pantevenvirales</taxon>
        <taxon>Straboviridae</taxon>
        <taxon>Tevenvirinae</taxon>
        <taxon>Mosugukvirus</taxon>
        <taxon>Mosugukvirus pm2</taxon>
    </lineage>
</organism>
<dbReference type="EMBL" id="KF835987">
    <property type="protein sequence ID" value="AHY24986.1"/>
    <property type="molecule type" value="Genomic_DNA"/>
</dbReference>
<dbReference type="GeneID" id="26637917"/>
<reference evidence="1 2" key="1">
    <citation type="journal article" date="2015" name="Plant Pathol. J.">
        <title>Isolation and Genomic Characterization of the T4-Like Bacteriophage PM2 Infecting Pectobacterium carotovorum subsp. carotovorum.</title>
        <authorList>
            <person name="Lim J.A."/>
            <person name="Lee D.H."/>
            <person name="Heu S."/>
        </authorList>
    </citation>
    <scope>NUCLEOTIDE SEQUENCE [LARGE SCALE GENOMIC DNA]</scope>
</reference>
<gene>
    <name evidence="1" type="ORF">PM2_024</name>
</gene>
<accession>A0A0A0Q0A0</accession>
<keyword evidence="2" id="KW-1185">Reference proteome</keyword>
<dbReference type="Proteomes" id="UP000030739">
    <property type="component" value="Segment"/>
</dbReference>
<name>A0A0A0Q0A0_9CAUD</name>
<protein>
    <submittedName>
        <fullName evidence="1">Uncharacterized protein</fullName>
    </submittedName>
</protein>
<proteinExistence type="predicted"/>
<dbReference type="RefSeq" id="YP_009211445.1">
    <property type="nucleotide sequence ID" value="NC_028940.1"/>
</dbReference>
<evidence type="ECO:0000313" key="2">
    <source>
        <dbReference type="Proteomes" id="UP000030739"/>
    </source>
</evidence>